<evidence type="ECO:0008006" key="5">
    <source>
        <dbReference type="Google" id="ProtNLM"/>
    </source>
</evidence>
<reference evidence="3" key="1">
    <citation type="submission" date="2022-03" db="EMBL/GenBank/DDBJ databases">
        <authorList>
            <person name="Martin C."/>
        </authorList>
    </citation>
    <scope>NUCLEOTIDE SEQUENCE</scope>
</reference>
<evidence type="ECO:0000313" key="4">
    <source>
        <dbReference type="Proteomes" id="UP000749559"/>
    </source>
</evidence>
<dbReference type="NCBIfam" id="TIGR01571">
    <property type="entry name" value="A_thal_Cys_rich"/>
    <property type="match status" value="1"/>
</dbReference>
<accession>A0A8S4NMA7</accession>
<protein>
    <recommendedName>
        <fullName evidence="5">Cornifelin</fullName>
    </recommendedName>
</protein>
<dbReference type="AlphaFoldDB" id="A0A8S4NMA7"/>
<dbReference type="Proteomes" id="UP000749559">
    <property type="component" value="Unassembled WGS sequence"/>
</dbReference>
<evidence type="ECO:0000313" key="3">
    <source>
        <dbReference type="EMBL" id="CAH1782713.1"/>
    </source>
</evidence>
<dbReference type="OrthoDB" id="1045822at2759"/>
<comment type="caution">
    <text evidence="3">The sequence shown here is derived from an EMBL/GenBank/DDBJ whole genome shotgun (WGS) entry which is preliminary data.</text>
</comment>
<comment type="similarity">
    <text evidence="1">Belongs to the cornifelin family.</text>
</comment>
<dbReference type="Pfam" id="PF04749">
    <property type="entry name" value="PLAC8"/>
    <property type="match status" value="1"/>
</dbReference>
<dbReference type="EMBL" id="CAIIXF020000005">
    <property type="protein sequence ID" value="CAH1782713.1"/>
    <property type="molecule type" value="Genomic_DNA"/>
</dbReference>
<dbReference type="PANTHER" id="PTHR15907">
    <property type="entry name" value="DUF614 FAMILY PROTEIN-RELATED"/>
    <property type="match status" value="1"/>
</dbReference>
<name>A0A8S4NMA7_OWEFU</name>
<sequence>MDETSEEQPLQIQTQQSKTLTTQPISNNQRSKPNTLPEKGYIPLPQPYTGPPTVVVQQPTPTALTAGQLPKRSWDSGLCDCNDDIEACCVACWCSICFEAWLAAKMGEECCIPCIVPNSTVALRVKLRSENSIEGSVMGDCCAVTFCWQCALCQMKREMDHIKSNKSSSIVLIGEV</sequence>
<evidence type="ECO:0000256" key="1">
    <source>
        <dbReference type="ARBA" id="ARBA00009024"/>
    </source>
</evidence>
<keyword evidence="4" id="KW-1185">Reference proteome</keyword>
<feature type="region of interest" description="Disordered" evidence="2">
    <location>
        <begin position="1"/>
        <end position="43"/>
    </location>
</feature>
<evidence type="ECO:0000256" key="2">
    <source>
        <dbReference type="SAM" id="MobiDB-lite"/>
    </source>
</evidence>
<proteinExistence type="inferred from homology"/>
<gene>
    <name evidence="3" type="ORF">OFUS_LOCUS9130</name>
</gene>
<organism evidence="3 4">
    <name type="scientific">Owenia fusiformis</name>
    <name type="common">Polychaete worm</name>
    <dbReference type="NCBI Taxonomy" id="6347"/>
    <lineage>
        <taxon>Eukaryota</taxon>
        <taxon>Metazoa</taxon>
        <taxon>Spiralia</taxon>
        <taxon>Lophotrochozoa</taxon>
        <taxon>Annelida</taxon>
        <taxon>Polychaeta</taxon>
        <taxon>Sedentaria</taxon>
        <taxon>Canalipalpata</taxon>
        <taxon>Sabellida</taxon>
        <taxon>Oweniida</taxon>
        <taxon>Oweniidae</taxon>
        <taxon>Owenia</taxon>
    </lineage>
</organism>
<dbReference type="InterPro" id="IPR006461">
    <property type="entry name" value="PLAC_motif_containing"/>
</dbReference>
<feature type="compositionally biased region" description="Polar residues" evidence="2">
    <location>
        <begin position="7"/>
        <end position="34"/>
    </location>
</feature>